<accession>A0A6A5U3G8</accession>
<comment type="similarity">
    <text evidence="1">Belongs to the FAD-binding monooxygenase family.</text>
</comment>
<organism evidence="3 4">
    <name type="scientific">Byssothecium circinans</name>
    <dbReference type="NCBI Taxonomy" id="147558"/>
    <lineage>
        <taxon>Eukaryota</taxon>
        <taxon>Fungi</taxon>
        <taxon>Dikarya</taxon>
        <taxon>Ascomycota</taxon>
        <taxon>Pezizomycotina</taxon>
        <taxon>Dothideomycetes</taxon>
        <taxon>Pleosporomycetidae</taxon>
        <taxon>Pleosporales</taxon>
        <taxon>Massarineae</taxon>
        <taxon>Massarinaceae</taxon>
        <taxon>Byssothecium</taxon>
    </lineage>
</organism>
<evidence type="ECO:0000313" key="4">
    <source>
        <dbReference type="Proteomes" id="UP000800035"/>
    </source>
</evidence>
<sequence length="137" mass="15246">MTPQQQHDASNGYPSNSIPVNPQATFTSRTLRVMCIGAGMSGLTLAHEMKVSPDLQELIDFVIYEKNIDVGGTWFENRYLGVADQCDMLINGAGFLNKWKWPAIEGLSDFTGELVHTAHRSDSYSLSRSFGILRSYL</sequence>
<dbReference type="Gene3D" id="3.50.50.60">
    <property type="entry name" value="FAD/NAD(P)-binding domain"/>
    <property type="match status" value="2"/>
</dbReference>
<dbReference type="AlphaFoldDB" id="A0A6A5U3G8"/>
<keyword evidence="4" id="KW-1185">Reference proteome</keyword>
<evidence type="ECO:0000313" key="3">
    <source>
        <dbReference type="EMBL" id="KAF1959461.1"/>
    </source>
</evidence>
<feature type="region of interest" description="Disordered" evidence="2">
    <location>
        <begin position="1"/>
        <end position="21"/>
    </location>
</feature>
<dbReference type="Proteomes" id="UP000800035">
    <property type="component" value="Unassembled WGS sequence"/>
</dbReference>
<protein>
    <recommendedName>
        <fullName evidence="5">FAD/NAD(P)-binding domain-containing protein</fullName>
    </recommendedName>
</protein>
<gene>
    <name evidence="3" type="ORF">CC80DRAFT_545846</name>
</gene>
<dbReference type="PANTHER" id="PTHR42877">
    <property type="entry name" value="L-ORNITHINE N(5)-MONOOXYGENASE-RELATED"/>
    <property type="match status" value="1"/>
</dbReference>
<dbReference type="Pfam" id="PF13450">
    <property type="entry name" value="NAD_binding_8"/>
    <property type="match status" value="1"/>
</dbReference>
<dbReference type="OrthoDB" id="74360at2759"/>
<dbReference type="SUPFAM" id="SSF51905">
    <property type="entry name" value="FAD/NAD(P)-binding domain"/>
    <property type="match status" value="1"/>
</dbReference>
<evidence type="ECO:0000256" key="1">
    <source>
        <dbReference type="ARBA" id="ARBA00010139"/>
    </source>
</evidence>
<evidence type="ECO:0000256" key="2">
    <source>
        <dbReference type="SAM" id="MobiDB-lite"/>
    </source>
</evidence>
<name>A0A6A5U3G8_9PLEO</name>
<proteinExistence type="inferred from homology"/>
<reference evidence="3" key="1">
    <citation type="journal article" date="2020" name="Stud. Mycol.">
        <title>101 Dothideomycetes genomes: a test case for predicting lifestyles and emergence of pathogens.</title>
        <authorList>
            <person name="Haridas S."/>
            <person name="Albert R."/>
            <person name="Binder M."/>
            <person name="Bloem J."/>
            <person name="Labutti K."/>
            <person name="Salamov A."/>
            <person name="Andreopoulos B."/>
            <person name="Baker S."/>
            <person name="Barry K."/>
            <person name="Bills G."/>
            <person name="Bluhm B."/>
            <person name="Cannon C."/>
            <person name="Castanera R."/>
            <person name="Culley D."/>
            <person name="Daum C."/>
            <person name="Ezra D."/>
            <person name="Gonzalez J."/>
            <person name="Henrissat B."/>
            <person name="Kuo A."/>
            <person name="Liang C."/>
            <person name="Lipzen A."/>
            <person name="Lutzoni F."/>
            <person name="Magnuson J."/>
            <person name="Mondo S."/>
            <person name="Nolan M."/>
            <person name="Ohm R."/>
            <person name="Pangilinan J."/>
            <person name="Park H.-J."/>
            <person name="Ramirez L."/>
            <person name="Alfaro M."/>
            <person name="Sun H."/>
            <person name="Tritt A."/>
            <person name="Yoshinaga Y."/>
            <person name="Zwiers L.-H."/>
            <person name="Turgeon B."/>
            <person name="Goodwin S."/>
            <person name="Spatafora J."/>
            <person name="Crous P."/>
            <person name="Grigoriev I."/>
        </authorList>
    </citation>
    <scope>NUCLEOTIDE SEQUENCE</scope>
    <source>
        <strain evidence="3">CBS 675.92</strain>
    </source>
</reference>
<evidence type="ECO:0008006" key="5">
    <source>
        <dbReference type="Google" id="ProtNLM"/>
    </source>
</evidence>
<dbReference type="EMBL" id="ML976985">
    <property type="protein sequence ID" value="KAF1959461.1"/>
    <property type="molecule type" value="Genomic_DNA"/>
</dbReference>
<dbReference type="PANTHER" id="PTHR42877:SF11">
    <property type="entry name" value="MONOOXYGENASE, PUTATIVE (AFU_ORTHOLOGUE AFUA_6G13790)-RELATED"/>
    <property type="match status" value="1"/>
</dbReference>
<dbReference type="InterPro" id="IPR051209">
    <property type="entry name" value="FAD-bind_Monooxygenase_sf"/>
</dbReference>
<dbReference type="InterPro" id="IPR036188">
    <property type="entry name" value="FAD/NAD-bd_sf"/>
</dbReference>